<gene>
    <name evidence="5" type="ORF">CLV63_10193</name>
</gene>
<evidence type="ECO:0000256" key="1">
    <source>
        <dbReference type="ARBA" id="ARBA00023015"/>
    </source>
</evidence>
<dbReference type="InterPro" id="IPR036390">
    <property type="entry name" value="WH_DNA-bd_sf"/>
</dbReference>
<dbReference type="SUPFAM" id="SSF48008">
    <property type="entry name" value="GntR ligand-binding domain-like"/>
    <property type="match status" value="1"/>
</dbReference>
<dbReference type="GO" id="GO:0003677">
    <property type="term" value="F:DNA binding"/>
    <property type="evidence" value="ECO:0007669"/>
    <property type="project" value="UniProtKB-KW"/>
</dbReference>
<dbReference type="EMBL" id="PYGA01000001">
    <property type="protein sequence ID" value="PSL00619.1"/>
    <property type="molecule type" value="Genomic_DNA"/>
</dbReference>
<keyword evidence="1" id="KW-0805">Transcription regulation</keyword>
<protein>
    <submittedName>
        <fullName evidence="5">GntR family transcriptional regulator</fullName>
    </submittedName>
</protein>
<dbReference type="InterPro" id="IPR000524">
    <property type="entry name" value="Tscrpt_reg_HTH_GntR"/>
</dbReference>
<accession>A0A2P8DTT3</accession>
<dbReference type="CDD" id="cd07377">
    <property type="entry name" value="WHTH_GntR"/>
    <property type="match status" value="1"/>
</dbReference>
<dbReference type="Pfam" id="PF00392">
    <property type="entry name" value="GntR"/>
    <property type="match status" value="1"/>
</dbReference>
<dbReference type="Pfam" id="PF07729">
    <property type="entry name" value="FCD"/>
    <property type="match status" value="1"/>
</dbReference>
<dbReference type="Gene3D" id="1.20.120.530">
    <property type="entry name" value="GntR ligand-binding domain-like"/>
    <property type="match status" value="1"/>
</dbReference>
<keyword evidence="3" id="KW-0804">Transcription</keyword>
<dbReference type="AlphaFoldDB" id="A0A2P8DTT3"/>
<evidence type="ECO:0000313" key="6">
    <source>
        <dbReference type="Proteomes" id="UP000240542"/>
    </source>
</evidence>
<evidence type="ECO:0000259" key="4">
    <source>
        <dbReference type="PROSITE" id="PS50949"/>
    </source>
</evidence>
<dbReference type="SUPFAM" id="SSF46785">
    <property type="entry name" value="Winged helix' DNA-binding domain"/>
    <property type="match status" value="1"/>
</dbReference>
<evidence type="ECO:0000256" key="3">
    <source>
        <dbReference type="ARBA" id="ARBA00023163"/>
    </source>
</evidence>
<dbReference type="PANTHER" id="PTHR43537">
    <property type="entry name" value="TRANSCRIPTIONAL REGULATOR, GNTR FAMILY"/>
    <property type="match status" value="1"/>
</dbReference>
<dbReference type="SMART" id="SM00895">
    <property type="entry name" value="FCD"/>
    <property type="match status" value="1"/>
</dbReference>
<name>A0A2P8DTT3_9ACTN</name>
<dbReference type="InterPro" id="IPR036388">
    <property type="entry name" value="WH-like_DNA-bd_sf"/>
</dbReference>
<dbReference type="PRINTS" id="PR00035">
    <property type="entry name" value="HTHGNTR"/>
</dbReference>
<dbReference type="PROSITE" id="PS50949">
    <property type="entry name" value="HTH_GNTR"/>
    <property type="match status" value="1"/>
</dbReference>
<keyword evidence="2" id="KW-0238">DNA-binding</keyword>
<organism evidence="5 6">
    <name type="scientific">Murinocardiopsis flavida</name>
    <dbReference type="NCBI Taxonomy" id="645275"/>
    <lineage>
        <taxon>Bacteria</taxon>
        <taxon>Bacillati</taxon>
        <taxon>Actinomycetota</taxon>
        <taxon>Actinomycetes</taxon>
        <taxon>Streptosporangiales</taxon>
        <taxon>Nocardiopsidaceae</taxon>
        <taxon>Murinocardiopsis</taxon>
    </lineage>
</organism>
<reference evidence="5 6" key="1">
    <citation type="submission" date="2018-03" db="EMBL/GenBank/DDBJ databases">
        <title>Genomic Encyclopedia of Archaeal and Bacterial Type Strains, Phase II (KMG-II): from individual species to whole genera.</title>
        <authorList>
            <person name="Goeker M."/>
        </authorList>
    </citation>
    <scope>NUCLEOTIDE SEQUENCE [LARGE SCALE GENOMIC DNA]</scope>
    <source>
        <strain evidence="5 6">DSM 45312</strain>
    </source>
</reference>
<dbReference type="PANTHER" id="PTHR43537:SF5">
    <property type="entry name" value="UXU OPERON TRANSCRIPTIONAL REGULATOR"/>
    <property type="match status" value="1"/>
</dbReference>
<comment type="caution">
    <text evidence="5">The sequence shown here is derived from an EMBL/GenBank/DDBJ whole genome shotgun (WGS) entry which is preliminary data.</text>
</comment>
<sequence length="252" mass="27128">MSEGDRVNGTEHGRSDVPVSLPAWVADRIRELILRGDLPPGTRLGEEGLSARFGVSRPPLREGLRSLETEGLVVQVPRRGTFVRTVTLQDAYEICTLRDELEHMAVRLGVPVHDAAAMARCREAMARLAAAAAAGDSAGVTEEGFGFHLALVGLSGHGRLEAAFRGLALQMRLCMAMNRRARRSMETLREDAARHSRILDLVEEGDPERVVEALAGHGHTTFVLALRDQLGEGSPAAAAWADRIAAEAAEAS</sequence>
<dbReference type="OrthoDB" id="9816161at2"/>
<dbReference type="GO" id="GO:0003700">
    <property type="term" value="F:DNA-binding transcription factor activity"/>
    <property type="evidence" value="ECO:0007669"/>
    <property type="project" value="InterPro"/>
</dbReference>
<dbReference type="Proteomes" id="UP000240542">
    <property type="component" value="Unassembled WGS sequence"/>
</dbReference>
<evidence type="ECO:0000313" key="5">
    <source>
        <dbReference type="EMBL" id="PSL00619.1"/>
    </source>
</evidence>
<feature type="domain" description="HTH gntR-type" evidence="4">
    <location>
        <begin position="19"/>
        <end position="86"/>
    </location>
</feature>
<evidence type="ECO:0000256" key="2">
    <source>
        <dbReference type="ARBA" id="ARBA00023125"/>
    </source>
</evidence>
<proteinExistence type="predicted"/>
<dbReference type="Gene3D" id="1.10.10.10">
    <property type="entry name" value="Winged helix-like DNA-binding domain superfamily/Winged helix DNA-binding domain"/>
    <property type="match status" value="1"/>
</dbReference>
<keyword evidence="6" id="KW-1185">Reference proteome</keyword>
<dbReference type="SMART" id="SM00345">
    <property type="entry name" value="HTH_GNTR"/>
    <property type="match status" value="1"/>
</dbReference>
<dbReference type="InterPro" id="IPR008920">
    <property type="entry name" value="TF_FadR/GntR_C"/>
</dbReference>
<dbReference type="InterPro" id="IPR011711">
    <property type="entry name" value="GntR_C"/>
</dbReference>